<dbReference type="EMBL" id="JAVHNS010000008">
    <property type="protein sequence ID" value="KAK6346156.1"/>
    <property type="molecule type" value="Genomic_DNA"/>
</dbReference>
<dbReference type="Gene3D" id="2.40.70.10">
    <property type="entry name" value="Acid Proteases"/>
    <property type="match status" value="2"/>
</dbReference>
<dbReference type="GO" id="GO:0006508">
    <property type="term" value="P:proteolysis"/>
    <property type="evidence" value="ECO:0007669"/>
    <property type="project" value="InterPro"/>
</dbReference>
<sequence>MVAVPSLRRSGMTLLALAGVVATGVEATSIYDRATDYLSESVKLVKRVATDPVLFRYSMSRYAFYVNVKLGSREDSVNVRLTDQPWFWVGSVDPPHCDRSRSRANYLQCTYVNWSGLFDPDRSSTFRNISDARLSLTQSDETRYTRGYYGTDTVKFGAATLENVYIGVATNFTQAPEMGIGVYDSNRQTFPSFMESLLQGREIKSLTHGLYFDWFERNTSYMTFGAVDTAKYEGNLVTFNATESSEITVVQLVSASFGAPGNMTELRPVRNLRANVEFSTSRMSLPDEVIPIVVDQIGAEYDDNWGGYLVDCNMRNSDLVFEFRFPDTNITVNANHFILPAVSISGEKYQFNGDDACSLQLNPMSRYSIATDLGYEAVLGTPFARHAYLVHDYTNRQFSFAPVKFNETATNVVELDSRGVAPLYSDLPSPTDPAPTPDPPSPSPTDNGGGSKTNVGAIAGGAVGGVVAIAGLGILAFFMMRKKKGVAANENLPPPPPPMMHNPMPSPQGGGPAYSHVPYYDPTKGYGDGAVNNNNGNNNINVNNDNRPLSELGGGDYNWPQQAQGVQQVQAQTYPQYGAPYGGGNNVNTAYVSEVPGSQNFAHEMPAHR</sequence>
<protein>
    <recommendedName>
        <fullName evidence="5">Peptidase A1 domain-containing protein</fullName>
    </recommendedName>
</protein>
<dbReference type="InterPro" id="IPR001461">
    <property type="entry name" value="Aspartic_peptidase_A1"/>
</dbReference>
<keyword evidence="3" id="KW-1133">Transmembrane helix</keyword>
<evidence type="ECO:0000256" key="3">
    <source>
        <dbReference type="SAM" id="Phobius"/>
    </source>
</evidence>
<dbReference type="Proteomes" id="UP001373714">
    <property type="component" value="Unassembled WGS sequence"/>
</dbReference>
<evidence type="ECO:0000256" key="4">
    <source>
        <dbReference type="SAM" id="SignalP"/>
    </source>
</evidence>
<keyword evidence="3" id="KW-0472">Membrane</keyword>
<dbReference type="PANTHER" id="PTHR47966">
    <property type="entry name" value="BETA-SITE APP-CLEAVING ENZYME, ISOFORM A-RELATED"/>
    <property type="match status" value="1"/>
</dbReference>
<proteinExistence type="inferred from homology"/>
<keyword evidence="3" id="KW-0812">Transmembrane</keyword>
<dbReference type="InterPro" id="IPR033121">
    <property type="entry name" value="PEPTIDASE_A1"/>
</dbReference>
<dbReference type="InterPro" id="IPR021109">
    <property type="entry name" value="Peptidase_aspartic_dom_sf"/>
</dbReference>
<accession>A0AAV9UNT7</accession>
<name>A0AAV9UNT7_9PEZI</name>
<dbReference type="PROSITE" id="PS51767">
    <property type="entry name" value="PEPTIDASE_A1"/>
    <property type="match status" value="1"/>
</dbReference>
<organism evidence="6 7">
    <name type="scientific">Orbilia blumenaviensis</name>
    <dbReference type="NCBI Taxonomy" id="1796055"/>
    <lineage>
        <taxon>Eukaryota</taxon>
        <taxon>Fungi</taxon>
        <taxon>Dikarya</taxon>
        <taxon>Ascomycota</taxon>
        <taxon>Pezizomycotina</taxon>
        <taxon>Orbiliomycetes</taxon>
        <taxon>Orbiliales</taxon>
        <taxon>Orbiliaceae</taxon>
        <taxon>Orbilia</taxon>
    </lineage>
</organism>
<dbReference type="SUPFAM" id="SSF50630">
    <property type="entry name" value="Acid proteases"/>
    <property type="match status" value="1"/>
</dbReference>
<feature type="chain" id="PRO_5043653782" description="Peptidase A1 domain-containing protein" evidence="4">
    <location>
        <begin position="28"/>
        <end position="609"/>
    </location>
</feature>
<comment type="caution">
    <text evidence="6">The sequence shown here is derived from an EMBL/GenBank/DDBJ whole genome shotgun (WGS) entry which is preliminary data.</text>
</comment>
<feature type="transmembrane region" description="Helical" evidence="3">
    <location>
        <begin position="455"/>
        <end position="478"/>
    </location>
</feature>
<feature type="domain" description="Peptidase A1" evidence="5">
    <location>
        <begin position="64"/>
        <end position="401"/>
    </location>
</feature>
<dbReference type="Pfam" id="PF00026">
    <property type="entry name" value="Asp"/>
    <property type="match status" value="1"/>
</dbReference>
<evidence type="ECO:0000259" key="5">
    <source>
        <dbReference type="PROSITE" id="PS51767"/>
    </source>
</evidence>
<reference evidence="6 7" key="1">
    <citation type="submission" date="2019-10" db="EMBL/GenBank/DDBJ databases">
        <authorList>
            <person name="Palmer J.M."/>
        </authorList>
    </citation>
    <scope>NUCLEOTIDE SEQUENCE [LARGE SCALE GENOMIC DNA]</scope>
    <source>
        <strain evidence="6 7">TWF730</strain>
    </source>
</reference>
<feature type="compositionally biased region" description="Pro residues" evidence="2">
    <location>
        <begin position="430"/>
        <end position="443"/>
    </location>
</feature>
<evidence type="ECO:0000256" key="2">
    <source>
        <dbReference type="SAM" id="MobiDB-lite"/>
    </source>
</evidence>
<gene>
    <name evidence="6" type="ORF">TWF730_010488</name>
</gene>
<evidence type="ECO:0000313" key="6">
    <source>
        <dbReference type="EMBL" id="KAK6346156.1"/>
    </source>
</evidence>
<feature type="region of interest" description="Disordered" evidence="2">
    <location>
        <begin position="423"/>
        <end position="453"/>
    </location>
</feature>
<evidence type="ECO:0000313" key="7">
    <source>
        <dbReference type="Proteomes" id="UP001373714"/>
    </source>
</evidence>
<dbReference type="GO" id="GO:0004190">
    <property type="term" value="F:aspartic-type endopeptidase activity"/>
    <property type="evidence" value="ECO:0007669"/>
    <property type="project" value="InterPro"/>
</dbReference>
<comment type="similarity">
    <text evidence="1">Belongs to the peptidase A1 family.</text>
</comment>
<keyword evidence="7" id="KW-1185">Reference proteome</keyword>
<evidence type="ECO:0000256" key="1">
    <source>
        <dbReference type="ARBA" id="ARBA00007447"/>
    </source>
</evidence>
<keyword evidence="4" id="KW-0732">Signal</keyword>
<dbReference type="AlphaFoldDB" id="A0AAV9UNT7"/>
<feature type="signal peptide" evidence="4">
    <location>
        <begin position="1"/>
        <end position="27"/>
    </location>
</feature>
<dbReference type="PANTHER" id="PTHR47966:SF65">
    <property type="entry name" value="ASPARTIC-TYPE ENDOPEPTIDASE"/>
    <property type="match status" value="1"/>
</dbReference>